<evidence type="ECO:0000313" key="2">
    <source>
        <dbReference type="Proteomes" id="UP000821845"/>
    </source>
</evidence>
<sequence length="235" mass="25374">MEPMEESPVSVSTPAATLAKGSLAEILDRLSETIRAQSGAIEQQSEIIRQQSEAIATLNRRMGIMEAKVVDATSILLYPMLMLKLNQHPLLEKFDTSSLTKLMVAGGTVTGHLMESVVKKLKLKGIIQAPSAARLHHPSGNKEKGPHPMVRQPDRRWSVVGLGCETQTGMCRALQRPASIDGGGPTRSGYPPASSVLDSRATPRKFPESGLGGRRGQPYGSPQDGYPNNEQQGQR</sequence>
<name>A0ACB7TSB3_HYAAI</name>
<comment type="caution">
    <text evidence="1">The sequence shown here is derived from an EMBL/GenBank/DDBJ whole genome shotgun (WGS) entry which is preliminary data.</text>
</comment>
<protein>
    <submittedName>
        <fullName evidence="1">Uncharacterized protein</fullName>
    </submittedName>
</protein>
<keyword evidence="2" id="KW-1185">Reference proteome</keyword>
<organism evidence="1 2">
    <name type="scientific">Hyalomma asiaticum</name>
    <name type="common">Tick</name>
    <dbReference type="NCBI Taxonomy" id="266040"/>
    <lineage>
        <taxon>Eukaryota</taxon>
        <taxon>Metazoa</taxon>
        <taxon>Ecdysozoa</taxon>
        <taxon>Arthropoda</taxon>
        <taxon>Chelicerata</taxon>
        <taxon>Arachnida</taxon>
        <taxon>Acari</taxon>
        <taxon>Parasitiformes</taxon>
        <taxon>Ixodida</taxon>
        <taxon>Ixodoidea</taxon>
        <taxon>Ixodidae</taxon>
        <taxon>Hyalomminae</taxon>
        <taxon>Hyalomma</taxon>
    </lineage>
</organism>
<accession>A0ACB7TSB3</accession>
<evidence type="ECO:0000313" key="1">
    <source>
        <dbReference type="EMBL" id="KAH6948979.1"/>
    </source>
</evidence>
<gene>
    <name evidence="1" type="ORF">HPB50_027277</name>
</gene>
<dbReference type="EMBL" id="CM023481">
    <property type="protein sequence ID" value="KAH6948979.1"/>
    <property type="molecule type" value="Genomic_DNA"/>
</dbReference>
<dbReference type="Proteomes" id="UP000821845">
    <property type="component" value="Chromosome 1"/>
</dbReference>
<reference evidence="1" key="1">
    <citation type="submission" date="2020-05" db="EMBL/GenBank/DDBJ databases">
        <title>Large-scale comparative analyses of tick genomes elucidate their genetic diversity and vector capacities.</title>
        <authorList>
            <person name="Jia N."/>
            <person name="Wang J."/>
            <person name="Shi W."/>
            <person name="Du L."/>
            <person name="Sun Y."/>
            <person name="Zhan W."/>
            <person name="Jiang J."/>
            <person name="Wang Q."/>
            <person name="Zhang B."/>
            <person name="Ji P."/>
            <person name="Sakyi L.B."/>
            <person name="Cui X."/>
            <person name="Yuan T."/>
            <person name="Jiang B."/>
            <person name="Yang W."/>
            <person name="Lam T.T.-Y."/>
            <person name="Chang Q."/>
            <person name="Ding S."/>
            <person name="Wang X."/>
            <person name="Zhu J."/>
            <person name="Ruan X."/>
            <person name="Zhao L."/>
            <person name="Wei J."/>
            <person name="Que T."/>
            <person name="Du C."/>
            <person name="Cheng J."/>
            <person name="Dai P."/>
            <person name="Han X."/>
            <person name="Huang E."/>
            <person name="Gao Y."/>
            <person name="Liu J."/>
            <person name="Shao H."/>
            <person name="Ye R."/>
            <person name="Li L."/>
            <person name="Wei W."/>
            <person name="Wang X."/>
            <person name="Wang C."/>
            <person name="Yang T."/>
            <person name="Huo Q."/>
            <person name="Li W."/>
            <person name="Guo W."/>
            <person name="Chen H."/>
            <person name="Zhou L."/>
            <person name="Ni X."/>
            <person name="Tian J."/>
            <person name="Zhou Y."/>
            <person name="Sheng Y."/>
            <person name="Liu T."/>
            <person name="Pan Y."/>
            <person name="Xia L."/>
            <person name="Li J."/>
            <person name="Zhao F."/>
            <person name="Cao W."/>
        </authorList>
    </citation>
    <scope>NUCLEOTIDE SEQUENCE</scope>
    <source>
        <strain evidence="1">Hyas-2018</strain>
    </source>
</reference>
<proteinExistence type="predicted"/>